<dbReference type="EMBL" id="CCAG010000200">
    <property type="status" value="NOT_ANNOTATED_CDS"/>
    <property type="molecule type" value="Genomic_DNA"/>
</dbReference>
<evidence type="ECO:0000313" key="1">
    <source>
        <dbReference type="EnsemblMetazoa" id="GMOY009514-PA"/>
    </source>
</evidence>
<organism evidence="1 2">
    <name type="scientific">Glossina morsitans morsitans</name>
    <name type="common">Savannah tsetse fly</name>
    <dbReference type="NCBI Taxonomy" id="37546"/>
    <lineage>
        <taxon>Eukaryota</taxon>
        <taxon>Metazoa</taxon>
        <taxon>Ecdysozoa</taxon>
        <taxon>Arthropoda</taxon>
        <taxon>Hexapoda</taxon>
        <taxon>Insecta</taxon>
        <taxon>Pterygota</taxon>
        <taxon>Neoptera</taxon>
        <taxon>Endopterygota</taxon>
        <taxon>Diptera</taxon>
        <taxon>Brachycera</taxon>
        <taxon>Muscomorpha</taxon>
        <taxon>Hippoboscoidea</taxon>
        <taxon>Glossinidae</taxon>
        <taxon>Glossina</taxon>
    </lineage>
</organism>
<name>A0A1B0G875_GLOMM</name>
<reference evidence="1" key="1">
    <citation type="submission" date="2020-05" db="UniProtKB">
        <authorList>
            <consortium name="EnsemblMetazoa"/>
        </authorList>
    </citation>
    <scope>IDENTIFICATION</scope>
    <source>
        <strain evidence="1">Yale</strain>
    </source>
</reference>
<sequence>MLEWSRNIGKFPFVEEEEEEEECVWEWRLPFDPNAQDVTGQTSLYIASILGNKSLAIMFKLNISGDSEQMGVKEESLECEKCPINLNLLCGAARETALLAAVRRSFRSVSKWC</sequence>
<keyword evidence="2" id="KW-1185">Reference proteome</keyword>
<accession>A0A1B0G875</accession>
<evidence type="ECO:0000313" key="2">
    <source>
        <dbReference type="Proteomes" id="UP000092444"/>
    </source>
</evidence>
<dbReference type="STRING" id="37546.A0A1B0G875"/>
<dbReference type="AlphaFoldDB" id="A0A1B0G875"/>
<dbReference type="EnsemblMetazoa" id="GMOY009514-RA">
    <property type="protein sequence ID" value="GMOY009514-PA"/>
    <property type="gene ID" value="GMOY009514"/>
</dbReference>
<protein>
    <submittedName>
        <fullName evidence="1">Uncharacterized protein</fullName>
    </submittedName>
</protein>
<proteinExistence type="predicted"/>
<dbReference type="Proteomes" id="UP000092444">
    <property type="component" value="Unassembled WGS sequence"/>
</dbReference>
<dbReference type="VEuPathDB" id="VectorBase:GMOY009514"/>